<comment type="similarity">
    <text evidence="1">Belongs to the sigma-70 factor family. ECF subfamily.</text>
</comment>
<evidence type="ECO:0000256" key="4">
    <source>
        <dbReference type="ARBA" id="ARBA00023163"/>
    </source>
</evidence>
<evidence type="ECO:0000259" key="5">
    <source>
        <dbReference type="Pfam" id="PF04542"/>
    </source>
</evidence>
<dbReference type="InterPro" id="IPR007627">
    <property type="entry name" value="RNA_pol_sigma70_r2"/>
</dbReference>
<dbReference type="EMBL" id="LT629690">
    <property type="protein sequence ID" value="SDE82414.1"/>
    <property type="molecule type" value="Genomic_DNA"/>
</dbReference>
<proteinExistence type="inferred from homology"/>
<dbReference type="OrthoDB" id="9784272at2"/>
<dbReference type="Proteomes" id="UP000182427">
    <property type="component" value="Chromosome I"/>
</dbReference>
<keyword evidence="2" id="KW-0805">Transcription regulation</keyword>
<keyword evidence="3" id="KW-0731">Sigma factor</keyword>
<keyword evidence="8" id="KW-1185">Reference proteome</keyword>
<dbReference type="Gene3D" id="1.10.10.10">
    <property type="entry name" value="Winged helix-like DNA-binding domain superfamily/Winged helix DNA-binding domain"/>
    <property type="match status" value="1"/>
</dbReference>
<dbReference type="InterPro" id="IPR013324">
    <property type="entry name" value="RNA_pol_sigma_r3/r4-like"/>
</dbReference>
<sequence length="180" mass="20490">MTVHDGEDATLMRSIAARDESALAVLYDRHSVPLYSLIRRIVHDEAAAEEILQDVFLHVWKVAPRFDQARGQLRGWLLVMARNRALSHLRKRQDVQVDDLDVYAIPTAGMQETIAEQNELTAKIHAALEEMSPELSQLFDLAYFEGMTHTEIAQRTGQPLGTVKTRLRSGLTSLRRVFQR</sequence>
<dbReference type="InterPro" id="IPR013325">
    <property type="entry name" value="RNA_pol_sigma_r2"/>
</dbReference>
<evidence type="ECO:0000256" key="3">
    <source>
        <dbReference type="ARBA" id="ARBA00023082"/>
    </source>
</evidence>
<accession>A0A1G7G2P7</accession>
<gene>
    <name evidence="7" type="ORF">SAMN05444167_0536</name>
</gene>
<evidence type="ECO:0000256" key="1">
    <source>
        <dbReference type="ARBA" id="ARBA00010641"/>
    </source>
</evidence>
<dbReference type="InterPro" id="IPR013249">
    <property type="entry name" value="RNA_pol_sigma70_r4_t2"/>
</dbReference>
<dbReference type="PANTHER" id="PTHR43133">
    <property type="entry name" value="RNA POLYMERASE ECF-TYPE SIGMA FACTO"/>
    <property type="match status" value="1"/>
</dbReference>
<dbReference type="GO" id="GO:0016987">
    <property type="term" value="F:sigma factor activity"/>
    <property type="evidence" value="ECO:0007669"/>
    <property type="project" value="UniProtKB-KW"/>
</dbReference>
<dbReference type="RefSeq" id="WP_083343783.1">
    <property type="nucleotide sequence ID" value="NZ_LT629690.1"/>
</dbReference>
<evidence type="ECO:0000259" key="6">
    <source>
        <dbReference type="Pfam" id="PF08281"/>
    </source>
</evidence>
<dbReference type="SUPFAM" id="SSF88659">
    <property type="entry name" value="Sigma3 and sigma4 domains of RNA polymerase sigma factors"/>
    <property type="match status" value="1"/>
</dbReference>
<dbReference type="Pfam" id="PF08281">
    <property type="entry name" value="Sigma70_r4_2"/>
    <property type="match status" value="1"/>
</dbReference>
<dbReference type="NCBIfam" id="TIGR02937">
    <property type="entry name" value="sigma70-ECF"/>
    <property type="match status" value="1"/>
</dbReference>
<dbReference type="AlphaFoldDB" id="A0A1G7G2P7"/>
<dbReference type="GO" id="GO:0003677">
    <property type="term" value="F:DNA binding"/>
    <property type="evidence" value="ECO:0007669"/>
    <property type="project" value="InterPro"/>
</dbReference>
<evidence type="ECO:0000313" key="8">
    <source>
        <dbReference type="Proteomes" id="UP000182427"/>
    </source>
</evidence>
<reference evidence="7 8" key="1">
    <citation type="submission" date="2016-10" db="EMBL/GenBank/DDBJ databases">
        <authorList>
            <person name="de Groot N.N."/>
        </authorList>
    </citation>
    <scope>NUCLEOTIDE SEQUENCE [LARGE SCALE GENOMIC DNA]</scope>
    <source>
        <strain evidence="7 8">GAS232</strain>
    </source>
</reference>
<organism evidence="7 8">
    <name type="scientific">Terriglobus roseus</name>
    <dbReference type="NCBI Taxonomy" id="392734"/>
    <lineage>
        <taxon>Bacteria</taxon>
        <taxon>Pseudomonadati</taxon>
        <taxon>Acidobacteriota</taxon>
        <taxon>Terriglobia</taxon>
        <taxon>Terriglobales</taxon>
        <taxon>Acidobacteriaceae</taxon>
        <taxon>Terriglobus</taxon>
    </lineage>
</organism>
<dbReference type="InterPro" id="IPR014284">
    <property type="entry name" value="RNA_pol_sigma-70_dom"/>
</dbReference>
<dbReference type="PANTHER" id="PTHR43133:SF62">
    <property type="entry name" value="RNA POLYMERASE SIGMA FACTOR SIGZ"/>
    <property type="match status" value="1"/>
</dbReference>
<dbReference type="Gene3D" id="1.10.1740.10">
    <property type="match status" value="1"/>
</dbReference>
<dbReference type="GO" id="GO:0006352">
    <property type="term" value="P:DNA-templated transcription initiation"/>
    <property type="evidence" value="ECO:0007669"/>
    <property type="project" value="InterPro"/>
</dbReference>
<keyword evidence="4" id="KW-0804">Transcription</keyword>
<dbReference type="InterPro" id="IPR039425">
    <property type="entry name" value="RNA_pol_sigma-70-like"/>
</dbReference>
<feature type="domain" description="RNA polymerase sigma-70 region 2" evidence="5">
    <location>
        <begin position="26"/>
        <end position="93"/>
    </location>
</feature>
<name>A0A1G7G2P7_9BACT</name>
<evidence type="ECO:0000313" key="7">
    <source>
        <dbReference type="EMBL" id="SDE82414.1"/>
    </source>
</evidence>
<protein>
    <submittedName>
        <fullName evidence="7">RNA polymerase sigma-70 factor, ECF subfamily</fullName>
    </submittedName>
</protein>
<dbReference type="Pfam" id="PF04542">
    <property type="entry name" value="Sigma70_r2"/>
    <property type="match status" value="1"/>
</dbReference>
<feature type="domain" description="RNA polymerase sigma factor 70 region 4 type 2" evidence="6">
    <location>
        <begin position="123"/>
        <end position="172"/>
    </location>
</feature>
<dbReference type="SUPFAM" id="SSF88946">
    <property type="entry name" value="Sigma2 domain of RNA polymerase sigma factors"/>
    <property type="match status" value="1"/>
</dbReference>
<evidence type="ECO:0000256" key="2">
    <source>
        <dbReference type="ARBA" id="ARBA00023015"/>
    </source>
</evidence>
<dbReference type="InterPro" id="IPR036388">
    <property type="entry name" value="WH-like_DNA-bd_sf"/>
</dbReference>